<dbReference type="AlphaFoldDB" id="A0A151MDP9"/>
<dbReference type="FunFam" id="3.10.10.10:FF:000007">
    <property type="entry name" value="Retrovirus-related Pol polyprotein from transposon 17.6-like Protein"/>
    <property type="match status" value="1"/>
</dbReference>
<sequence length="551" mass="62949">MPVTMVHWPGKFRMAVRSIGHWLGRIRKRILGPGKRERGEQRPGLDPEFSPQVVVSLQQAIQGLREIARRQALLVEMMESNPTRPPIPVGMCGYVAKCDPEEGDEPPAVTAEVTIEGRTVRAMLDSGLLQTLVQSKVLPTGGRELVDCVQVQCYCGDSCKSDRIRVKLRVGNRDRQMLVEVVEQLLYPVVLGCDWPDLLGEIVRARSQKTVEGFTVETGHPEEVAEREVDVAALWEDEQFQLEQSREADFRHALHEHLARRDNEVLWPELVKVLPRFEGPYEVTRRVGSVDYEVYQADRQKKKQIYHVNLLKKWEERECMYLASQPKELGLGPSLTEESRPGDIELALRLSKDQREQAAKLIGEFADVFQETPGEVRGVVHRIKTPPGQVIRESWRRIPQRLQSQIKAEIEMMLEKGVICRSHSDWRSPIVVVPKPDRKIRLCVDFRKVNAVAKFDAYPMPRVDELVENIGQARYISTLDLTKGYWQVPLAPEDQEKTAFATPLGLFQFQHMPFGLHGAAATFQRLMDRVLAPHMDYAAAYIDDIIIYTEE</sequence>
<evidence type="ECO:0000256" key="6">
    <source>
        <dbReference type="ARBA" id="ARBA00022722"/>
    </source>
</evidence>
<dbReference type="SUPFAM" id="SSF56672">
    <property type="entry name" value="DNA/RNA polymerases"/>
    <property type="match status" value="1"/>
</dbReference>
<dbReference type="EMBL" id="AKHW03006231">
    <property type="protein sequence ID" value="KYO22648.1"/>
    <property type="molecule type" value="Genomic_DNA"/>
</dbReference>
<keyword evidence="4" id="KW-0808">Transferase</keyword>
<dbReference type="InterPro" id="IPR043128">
    <property type="entry name" value="Rev_trsase/Diguanyl_cyclase"/>
</dbReference>
<dbReference type="eggNOG" id="ENOG502S347">
    <property type="taxonomic scope" value="Eukaryota"/>
</dbReference>
<evidence type="ECO:0000259" key="10">
    <source>
        <dbReference type="PROSITE" id="PS50878"/>
    </source>
</evidence>
<keyword evidence="6" id="KW-0540">Nuclease</keyword>
<evidence type="ECO:0000313" key="11">
    <source>
        <dbReference type="EMBL" id="KYO22648.1"/>
    </source>
</evidence>
<dbReference type="GO" id="GO:0004523">
    <property type="term" value="F:RNA-DNA hybrid ribonuclease activity"/>
    <property type="evidence" value="ECO:0007669"/>
    <property type="project" value="UniProtKB-EC"/>
</dbReference>
<name>A0A151MDP9_ALLMI</name>
<evidence type="ECO:0000256" key="2">
    <source>
        <dbReference type="ARBA" id="ARBA00012180"/>
    </source>
</evidence>
<dbReference type="GO" id="GO:0006508">
    <property type="term" value="P:proteolysis"/>
    <property type="evidence" value="ECO:0007669"/>
    <property type="project" value="UniProtKB-KW"/>
</dbReference>
<dbReference type="CDD" id="cd01647">
    <property type="entry name" value="RT_LTR"/>
    <property type="match status" value="1"/>
</dbReference>
<evidence type="ECO:0000256" key="9">
    <source>
        <dbReference type="ARBA" id="ARBA00022918"/>
    </source>
</evidence>
<protein>
    <recommendedName>
        <fullName evidence="2">ribonuclease H</fullName>
        <ecNumber evidence="2">3.1.26.4</ecNumber>
    </recommendedName>
</protein>
<comment type="similarity">
    <text evidence="1">Belongs to the beta type-B retroviral polymerase family. HERV class-II K(HML-2) pol subfamily.</text>
</comment>
<evidence type="ECO:0000256" key="7">
    <source>
        <dbReference type="ARBA" id="ARBA00022759"/>
    </source>
</evidence>
<feature type="domain" description="Reverse transcriptase" evidence="10">
    <location>
        <begin position="414"/>
        <end position="551"/>
    </location>
</feature>
<dbReference type="PROSITE" id="PS50878">
    <property type="entry name" value="RT_POL"/>
    <property type="match status" value="1"/>
</dbReference>
<keyword evidence="9" id="KW-0695">RNA-directed DNA polymerase</keyword>
<dbReference type="PANTHER" id="PTHR24559">
    <property type="entry name" value="TRANSPOSON TY3-I GAG-POL POLYPROTEIN"/>
    <property type="match status" value="1"/>
</dbReference>
<accession>A0A151MDP9</accession>
<dbReference type="EC" id="3.1.26.4" evidence="2"/>
<dbReference type="PANTHER" id="PTHR24559:SF454">
    <property type="entry name" value="RIBONUCLEASE H"/>
    <property type="match status" value="1"/>
</dbReference>
<evidence type="ECO:0000313" key="12">
    <source>
        <dbReference type="Proteomes" id="UP000050525"/>
    </source>
</evidence>
<dbReference type="GO" id="GO:0003964">
    <property type="term" value="F:RNA-directed DNA polymerase activity"/>
    <property type="evidence" value="ECO:0007669"/>
    <property type="project" value="UniProtKB-KW"/>
</dbReference>
<evidence type="ECO:0000256" key="3">
    <source>
        <dbReference type="ARBA" id="ARBA00022670"/>
    </source>
</evidence>
<evidence type="ECO:0000256" key="4">
    <source>
        <dbReference type="ARBA" id="ARBA00022679"/>
    </source>
</evidence>
<dbReference type="InterPro" id="IPR043502">
    <property type="entry name" value="DNA/RNA_pol_sf"/>
</dbReference>
<evidence type="ECO:0000256" key="5">
    <source>
        <dbReference type="ARBA" id="ARBA00022695"/>
    </source>
</evidence>
<dbReference type="Gene3D" id="3.10.10.10">
    <property type="entry name" value="HIV Type 1 Reverse Transcriptase, subunit A, domain 1"/>
    <property type="match status" value="1"/>
</dbReference>
<keyword evidence="12" id="KW-1185">Reference proteome</keyword>
<evidence type="ECO:0000256" key="8">
    <source>
        <dbReference type="ARBA" id="ARBA00022801"/>
    </source>
</evidence>
<reference evidence="11 12" key="1">
    <citation type="journal article" date="2012" name="Genome Biol.">
        <title>Sequencing three crocodilian genomes to illuminate the evolution of archosaurs and amniotes.</title>
        <authorList>
            <person name="St John J.A."/>
            <person name="Braun E.L."/>
            <person name="Isberg S.R."/>
            <person name="Miles L.G."/>
            <person name="Chong A.Y."/>
            <person name="Gongora J."/>
            <person name="Dalzell P."/>
            <person name="Moran C."/>
            <person name="Bed'hom B."/>
            <person name="Abzhanov A."/>
            <person name="Burgess S.C."/>
            <person name="Cooksey A.M."/>
            <person name="Castoe T.A."/>
            <person name="Crawford N.G."/>
            <person name="Densmore L.D."/>
            <person name="Drew J.C."/>
            <person name="Edwards S.V."/>
            <person name="Faircloth B.C."/>
            <person name="Fujita M.K."/>
            <person name="Greenwold M.J."/>
            <person name="Hoffmann F.G."/>
            <person name="Howard J.M."/>
            <person name="Iguchi T."/>
            <person name="Janes D.E."/>
            <person name="Khan S.Y."/>
            <person name="Kohno S."/>
            <person name="de Koning A.J."/>
            <person name="Lance S.L."/>
            <person name="McCarthy F.M."/>
            <person name="McCormack J.E."/>
            <person name="Merchant M.E."/>
            <person name="Peterson D.G."/>
            <person name="Pollock D.D."/>
            <person name="Pourmand N."/>
            <person name="Raney B.J."/>
            <person name="Roessler K.A."/>
            <person name="Sanford J.R."/>
            <person name="Sawyer R.H."/>
            <person name="Schmidt C.J."/>
            <person name="Triplett E.W."/>
            <person name="Tuberville T.D."/>
            <person name="Venegas-Anaya M."/>
            <person name="Howard J.T."/>
            <person name="Jarvis E.D."/>
            <person name="Guillette L.J.Jr."/>
            <person name="Glenn T.C."/>
            <person name="Green R.E."/>
            <person name="Ray D.A."/>
        </authorList>
    </citation>
    <scope>NUCLEOTIDE SEQUENCE [LARGE SCALE GENOMIC DNA]</scope>
    <source>
        <strain evidence="11">KSC_2009_1</strain>
    </source>
</reference>
<dbReference type="InterPro" id="IPR000477">
    <property type="entry name" value="RT_dom"/>
</dbReference>
<dbReference type="Pfam" id="PF00078">
    <property type="entry name" value="RVT_1"/>
    <property type="match status" value="1"/>
</dbReference>
<keyword evidence="7" id="KW-0255">Endonuclease</keyword>
<keyword evidence="8" id="KW-0378">Hydrolase</keyword>
<dbReference type="Proteomes" id="UP000050525">
    <property type="component" value="Unassembled WGS sequence"/>
</dbReference>
<dbReference type="CDD" id="cd00303">
    <property type="entry name" value="retropepsin_like"/>
    <property type="match status" value="1"/>
</dbReference>
<evidence type="ECO:0000256" key="1">
    <source>
        <dbReference type="ARBA" id="ARBA00010879"/>
    </source>
</evidence>
<proteinExistence type="inferred from homology"/>
<dbReference type="InterPro" id="IPR053134">
    <property type="entry name" value="RNA-dir_DNA_polymerase"/>
</dbReference>
<gene>
    <name evidence="11" type="ORF">Y1Q_0003164</name>
</gene>
<dbReference type="Pfam" id="PF22938">
    <property type="entry name" value="Integrase_p58_C"/>
    <property type="match status" value="1"/>
</dbReference>
<organism evidence="11 12">
    <name type="scientific">Alligator mississippiensis</name>
    <name type="common">American alligator</name>
    <dbReference type="NCBI Taxonomy" id="8496"/>
    <lineage>
        <taxon>Eukaryota</taxon>
        <taxon>Metazoa</taxon>
        <taxon>Chordata</taxon>
        <taxon>Craniata</taxon>
        <taxon>Vertebrata</taxon>
        <taxon>Euteleostomi</taxon>
        <taxon>Archelosauria</taxon>
        <taxon>Archosauria</taxon>
        <taxon>Crocodylia</taxon>
        <taxon>Alligatoridae</taxon>
        <taxon>Alligatorinae</taxon>
        <taxon>Alligator</taxon>
    </lineage>
</organism>
<keyword evidence="3" id="KW-0645">Protease</keyword>
<dbReference type="GO" id="GO:0008233">
    <property type="term" value="F:peptidase activity"/>
    <property type="evidence" value="ECO:0007669"/>
    <property type="project" value="UniProtKB-KW"/>
</dbReference>
<dbReference type="Gene3D" id="3.30.70.270">
    <property type="match status" value="1"/>
</dbReference>
<comment type="caution">
    <text evidence="11">The sequence shown here is derived from an EMBL/GenBank/DDBJ whole genome shotgun (WGS) entry which is preliminary data.</text>
</comment>
<keyword evidence="5" id="KW-0548">Nucleotidyltransferase</keyword>
<dbReference type="InterPro" id="IPR054465">
    <property type="entry name" value="Integrase_p58-like_C"/>
</dbReference>
<dbReference type="STRING" id="8496.A0A151MDP9"/>